<protein>
    <recommendedName>
        <fullName evidence="4">BZIP domain-containing protein</fullName>
    </recommendedName>
</protein>
<dbReference type="EMBL" id="CAKKTJ010000324">
    <property type="protein sequence ID" value="CAH0480274.1"/>
    <property type="molecule type" value="Genomic_DNA"/>
</dbReference>
<evidence type="ECO:0000313" key="2">
    <source>
        <dbReference type="EMBL" id="CAH0480274.1"/>
    </source>
</evidence>
<evidence type="ECO:0000256" key="1">
    <source>
        <dbReference type="SAM" id="MobiDB-lite"/>
    </source>
</evidence>
<feature type="region of interest" description="Disordered" evidence="1">
    <location>
        <begin position="1"/>
        <end position="29"/>
    </location>
</feature>
<gene>
    <name evidence="2" type="ORF">PBS003_LOCUS6898</name>
</gene>
<name>A0AAU9L2T7_9STRA</name>
<sequence length="266" mass="29403">MKRRINSNDNLRQERKRAKKVEQARKKAWDEQSVNNTKLRAKRLAGLAALQMQNPLLANVPDGVVVVDKPMLLKESGENVTAVESKEWSNYATIDHVILASDYTVPKDPAFRYAKEKDFEAWKDRLQIYGMDFRDLGVIDKFMDHIAETFGSLDILIINATQTIRRLVHYYRHLIKCELAPVSENMAQAIQILRGHASLLGRSAATSVGSGNVAVDGTAIVITNSGSSTMIAGSSASVSSSVDLAQMPLVAEDHYSDETEILFPAG</sequence>
<evidence type="ECO:0008006" key="4">
    <source>
        <dbReference type="Google" id="ProtNLM"/>
    </source>
</evidence>
<organism evidence="2 3">
    <name type="scientific">Peronospora belbahrii</name>
    <dbReference type="NCBI Taxonomy" id="622444"/>
    <lineage>
        <taxon>Eukaryota</taxon>
        <taxon>Sar</taxon>
        <taxon>Stramenopiles</taxon>
        <taxon>Oomycota</taxon>
        <taxon>Peronosporomycetes</taxon>
        <taxon>Peronosporales</taxon>
        <taxon>Peronosporaceae</taxon>
        <taxon>Peronospora</taxon>
    </lineage>
</organism>
<dbReference type="Proteomes" id="UP001160483">
    <property type="component" value="Unassembled WGS sequence"/>
</dbReference>
<feature type="compositionally biased region" description="Basic and acidic residues" evidence="1">
    <location>
        <begin position="20"/>
        <end position="29"/>
    </location>
</feature>
<reference evidence="2" key="1">
    <citation type="submission" date="2021-11" db="EMBL/GenBank/DDBJ databases">
        <authorList>
            <person name="Islam A."/>
            <person name="Islam S."/>
            <person name="Flora M.S."/>
            <person name="Rahman M."/>
            <person name="Ziaur R.M."/>
            <person name="Epstein J.H."/>
            <person name="Hassan M."/>
            <person name="Klassen M."/>
            <person name="Woodard K."/>
            <person name="Webb A."/>
            <person name="Webby R.J."/>
            <person name="El Zowalaty M.E."/>
        </authorList>
    </citation>
    <scope>NUCLEOTIDE SEQUENCE</scope>
    <source>
        <strain evidence="2">Pbs3</strain>
    </source>
</reference>
<dbReference type="InterPro" id="IPR036291">
    <property type="entry name" value="NAD(P)-bd_dom_sf"/>
</dbReference>
<dbReference type="SUPFAM" id="SSF51735">
    <property type="entry name" value="NAD(P)-binding Rossmann-fold domains"/>
    <property type="match status" value="1"/>
</dbReference>
<proteinExistence type="predicted"/>
<comment type="caution">
    <text evidence="2">The sequence shown here is derived from an EMBL/GenBank/DDBJ whole genome shotgun (WGS) entry which is preliminary data.</text>
</comment>
<dbReference type="AlphaFoldDB" id="A0AAU9L2T7"/>
<accession>A0AAU9L2T7</accession>
<evidence type="ECO:0000313" key="3">
    <source>
        <dbReference type="Proteomes" id="UP001160483"/>
    </source>
</evidence>